<accession>A0ABD0SMS5</accession>
<dbReference type="InterPro" id="IPR005055">
    <property type="entry name" value="A10/PebIII"/>
</dbReference>
<dbReference type="Gene3D" id="1.10.2080.10">
    <property type="entry name" value="Insect odorant-binding protein A10/Ejaculatory bulb-specific protein 3"/>
    <property type="match status" value="2"/>
</dbReference>
<keyword evidence="1" id="KW-0732">Signal</keyword>
<evidence type="ECO:0000313" key="2">
    <source>
        <dbReference type="EMBL" id="KAL0821143.1"/>
    </source>
</evidence>
<dbReference type="InterPro" id="IPR036682">
    <property type="entry name" value="OS_D_A10/PebIII_sf"/>
</dbReference>
<proteinExistence type="predicted"/>
<comment type="caution">
    <text evidence="2">The sequence shown here is derived from an EMBL/GenBank/DDBJ whole genome shotgun (WGS) entry which is preliminary data.</text>
</comment>
<evidence type="ECO:0000313" key="4">
    <source>
        <dbReference type="Proteomes" id="UP001549920"/>
    </source>
</evidence>
<dbReference type="Proteomes" id="UP001549921">
    <property type="component" value="Unassembled WGS sequence"/>
</dbReference>
<dbReference type="AlphaFoldDB" id="A0ABD0SMS5"/>
<evidence type="ECO:0000313" key="5">
    <source>
        <dbReference type="Proteomes" id="UP001549921"/>
    </source>
</evidence>
<organism evidence="2 5">
    <name type="scientific">Loxostege sticticalis</name>
    <name type="common">Beet webworm moth</name>
    <dbReference type="NCBI Taxonomy" id="481309"/>
    <lineage>
        <taxon>Eukaryota</taxon>
        <taxon>Metazoa</taxon>
        <taxon>Ecdysozoa</taxon>
        <taxon>Arthropoda</taxon>
        <taxon>Hexapoda</taxon>
        <taxon>Insecta</taxon>
        <taxon>Pterygota</taxon>
        <taxon>Neoptera</taxon>
        <taxon>Endopterygota</taxon>
        <taxon>Lepidoptera</taxon>
        <taxon>Glossata</taxon>
        <taxon>Ditrysia</taxon>
        <taxon>Pyraloidea</taxon>
        <taxon>Crambidae</taxon>
        <taxon>Pyraustinae</taxon>
        <taxon>Loxostege</taxon>
    </lineage>
</organism>
<evidence type="ECO:0000256" key="1">
    <source>
        <dbReference type="SAM" id="SignalP"/>
    </source>
</evidence>
<protein>
    <recommendedName>
        <fullName evidence="6">Chemosensory protein</fullName>
    </recommendedName>
</protein>
<feature type="chain" id="PRO_5044722705" description="Chemosensory protein" evidence="1">
    <location>
        <begin position="21"/>
        <end position="203"/>
    </location>
</feature>
<dbReference type="PANTHER" id="PTHR11257">
    <property type="entry name" value="CHEMOSENSORY PROTEIN-RELATED"/>
    <property type="match status" value="1"/>
</dbReference>
<evidence type="ECO:0000313" key="3">
    <source>
        <dbReference type="EMBL" id="KAL0870604.1"/>
    </source>
</evidence>
<dbReference type="Proteomes" id="UP001549920">
    <property type="component" value="Unassembled WGS sequence"/>
</dbReference>
<name>A0ABD0SMS5_LOXSC</name>
<dbReference type="EMBL" id="JBEDNZ010000018">
    <property type="protein sequence ID" value="KAL0821143.1"/>
    <property type="molecule type" value="Genomic_DNA"/>
</dbReference>
<dbReference type="EMBL" id="JBEUOH010000018">
    <property type="protein sequence ID" value="KAL0870604.1"/>
    <property type="molecule type" value="Genomic_DNA"/>
</dbReference>
<feature type="signal peptide" evidence="1">
    <location>
        <begin position="1"/>
        <end position="20"/>
    </location>
</feature>
<keyword evidence="4" id="KW-1185">Reference proteome</keyword>
<gene>
    <name evidence="3" type="ORF">ABMA27_005564</name>
    <name evidence="2" type="ORF">ABMA28_005762</name>
</gene>
<reference evidence="4 5" key="1">
    <citation type="submission" date="2024-06" db="EMBL/GenBank/DDBJ databases">
        <title>A chromosome-level genome assembly of beet webworm, Loxostege sticticalis.</title>
        <authorList>
            <person name="Zhang Y."/>
        </authorList>
    </citation>
    <scope>NUCLEOTIDE SEQUENCE [LARGE SCALE GENOMIC DNA]</scope>
    <source>
        <strain evidence="3">AQ026</strain>
        <strain evidence="2">AQ028</strain>
        <tissue evidence="2">Male pupae</tissue>
        <tissue evidence="3">Whole body</tissue>
    </source>
</reference>
<dbReference type="PANTHER" id="PTHR11257:SF11">
    <property type="entry name" value="CHEMOSENSORY PROTEIN 17"/>
    <property type="match status" value="1"/>
</dbReference>
<evidence type="ECO:0008006" key="6">
    <source>
        <dbReference type="Google" id="ProtNLM"/>
    </source>
</evidence>
<sequence>MQKLILLALVCSLGWGVVMAAPQMTDSQLDQTLADRKTMERHLKCALQEGPCDPVGRRLKTLAPLVLRGACWQCSPQETRQIRRTLAYVQRNYPWEWSKIIRQYVMLAACAYAAETPRPQVSDTALEDALNDKRFIQRQLKCALGEAPCDPIGKRLKTLAPLVLRGACPQCSPQETKQIQRTLSYVQRNYPQQWAKIVRQYAG</sequence>
<dbReference type="SUPFAM" id="SSF100910">
    <property type="entry name" value="Chemosensory protein Csp2"/>
    <property type="match status" value="2"/>
</dbReference>
<dbReference type="Pfam" id="PF03392">
    <property type="entry name" value="OS-D"/>
    <property type="match status" value="2"/>
</dbReference>